<feature type="region of interest" description="Disordered" evidence="2">
    <location>
        <begin position="1"/>
        <end position="28"/>
    </location>
</feature>
<protein>
    <submittedName>
        <fullName evidence="4">Putative GEM-like protein 7</fullName>
    </submittedName>
</protein>
<comment type="caution">
    <text evidence="4">The sequence shown here is derived from an EMBL/GenBank/DDBJ whole genome shotgun (WGS) entry which is preliminary data.</text>
</comment>
<evidence type="ECO:0000313" key="4">
    <source>
        <dbReference type="EMBL" id="KAG1362841.1"/>
    </source>
</evidence>
<dbReference type="Proteomes" id="UP000797356">
    <property type="component" value="Chromosome 10"/>
</dbReference>
<dbReference type="InterPro" id="IPR004182">
    <property type="entry name" value="GRAM"/>
</dbReference>
<evidence type="ECO:0000313" key="5">
    <source>
        <dbReference type="Proteomes" id="UP000797356"/>
    </source>
</evidence>
<dbReference type="SMART" id="SM00568">
    <property type="entry name" value="GRAM"/>
    <property type="match status" value="1"/>
</dbReference>
<organism evidence="4 5">
    <name type="scientific">Cocos nucifera</name>
    <name type="common">Coconut palm</name>
    <dbReference type="NCBI Taxonomy" id="13894"/>
    <lineage>
        <taxon>Eukaryota</taxon>
        <taxon>Viridiplantae</taxon>
        <taxon>Streptophyta</taxon>
        <taxon>Embryophyta</taxon>
        <taxon>Tracheophyta</taxon>
        <taxon>Spermatophyta</taxon>
        <taxon>Magnoliopsida</taxon>
        <taxon>Liliopsida</taxon>
        <taxon>Arecaceae</taxon>
        <taxon>Arecoideae</taxon>
        <taxon>Cocoseae</taxon>
        <taxon>Attaleinae</taxon>
        <taxon>Cocos</taxon>
    </lineage>
</organism>
<sequence>MQSRMVCSKRMQDPSRKSIPNPSNPSASFATRKAFVSVTQDMEETEMYLDQAAYAETFRRQVKGDNIQNASSRKANTPEAWTTRRLADPNTFSVACPSRKIVHRPTTRERIKGNGFSLQAYHWDSKSHLKSEDLTSFDLEFFCDGVEDIPESVNAIAGPFSYNVQIHINFITEQSPTSSFSSEWNPDNEGDDRKFWFGPDKKDSVADWMSKFGKKADGYVQGIREHVTLGPKISETMKGKLNLGARILQAGGVEKVFRQAFSVEKGEKLLKSFQCYLSTTAGPIAGMLFISTEKIAFHSDKSLTLTSSKGELARVPYKVLIPLRMIKKAASSENLDKPNQKYLQVVTLDNFEFWFMGFIRYQRSFKYLQRAISELT</sequence>
<evidence type="ECO:0000256" key="1">
    <source>
        <dbReference type="ARBA" id="ARBA00009414"/>
    </source>
</evidence>
<dbReference type="Pfam" id="PF02893">
    <property type="entry name" value="GRAM"/>
    <property type="match status" value="1"/>
</dbReference>
<keyword evidence="5" id="KW-1185">Reference proteome</keyword>
<reference evidence="4" key="1">
    <citation type="journal article" date="2017" name="Gigascience">
        <title>The genome draft of coconut (Cocos nucifera).</title>
        <authorList>
            <person name="Xiao Y."/>
            <person name="Xu P."/>
            <person name="Fan H."/>
            <person name="Baudouin L."/>
            <person name="Xia W."/>
            <person name="Bocs S."/>
            <person name="Xu J."/>
            <person name="Li Q."/>
            <person name="Guo A."/>
            <person name="Zhou L."/>
            <person name="Li J."/>
            <person name="Wu Y."/>
            <person name="Ma Z."/>
            <person name="Armero A."/>
            <person name="Issali A.E."/>
            <person name="Liu N."/>
            <person name="Peng M."/>
            <person name="Yang Y."/>
        </authorList>
    </citation>
    <scope>NUCLEOTIDE SEQUENCE</scope>
    <source>
        <tissue evidence="4">Spear leaf of Hainan Tall coconut</tissue>
    </source>
</reference>
<reference evidence="4" key="2">
    <citation type="submission" date="2019-07" db="EMBL/GenBank/DDBJ databases">
        <authorList>
            <person name="Yang Y."/>
            <person name="Bocs S."/>
            <person name="Baudouin L."/>
        </authorList>
    </citation>
    <scope>NUCLEOTIDE SEQUENCE</scope>
    <source>
        <tissue evidence="4">Spear leaf of Hainan Tall coconut</tissue>
    </source>
</reference>
<feature type="compositionally biased region" description="Polar residues" evidence="2">
    <location>
        <begin position="18"/>
        <end position="28"/>
    </location>
</feature>
<dbReference type="OrthoDB" id="1736712at2759"/>
<accession>A0A8K0IMF5</accession>
<name>A0A8K0IMF5_COCNU</name>
<dbReference type="PANTHER" id="PTHR31969">
    <property type="entry name" value="GEM-LIKE PROTEIN 2"/>
    <property type="match status" value="1"/>
</dbReference>
<dbReference type="Gene3D" id="2.30.29.30">
    <property type="entry name" value="Pleckstrin-homology domain (PH domain)/Phosphotyrosine-binding domain (PTB)"/>
    <property type="match status" value="1"/>
</dbReference>
<evidence type="ECO:0000259" key="3">
    <source>
        <dbReference type="SMART" id="SM00568"/>
    </source>
</evidence>
<evidence type="ECO:0000256" key="2">
    <source>
        <dbReference type="SAM" id="MobiDB-lite"/>
    </source>
</evidence>
<dbReference type="InterPro" id="IPR011993">
    <property type="entry name" value="PH-like_dom_sf"/>
</dbReference>
<dbReference type="AlphaFoldDB" id="A0A8K0IMF5"/>
<gene>
    <name evidence="4" type="ORF">COCNU_10G010600</name>
</gene>
<comment type="similarity">
    <text evidence="1">Belongs to the GEM family.</text>
</comment>
<proteinExistence type="inferred from homology"/>
<dbReference type="EMBL" id="CM017881">
    <property type="protein sequence ID" value="KAG1362841.1"/>
    <property type="molecule type" value="Genomic_DNA"/>
</dbReference>
<dbReference type="InterPro" id="IPR037848">
    <property type="entry name" value="GEM-like"/>
</dbReference>
<feature type="domain" description="GRAM" evidence="3">
    <location>
        <begin position="255"/>
        <end position="333"/>
    </location>
</feature>